<dbReference type="Proteomes" id="UP000648187">
    <property type="component" value="Unassembled WGS sequence"/>
</dbReference>
<organism evidence="1 2">
    <name type="scientific">Spodoptera exigua</name>
    <name type="common">Beet armyworm</name>
    <name type="synonym">Noctua fulgens</name>
    <dbReference type="NCBI Taxonomy" id="7107"/>
    <lineage>
        <taxon>Eukaryota</taxon>
        <taxon>Metazoa</taxon>
        <taxon>Ecdysozoa</taxon>
        <taxon>Arthropoda</taxon>
        <taxon>Hexapoda</taxon>
        <taxon>Insecta</taxon>
        <taxon>Pterygota</taxon>
        <taxon>Neoptera</taxon>
        <taxon>Endopterygota</taxon>
        <taxon>Lepidoptera</taxon>
        <taxon>Glossata</taxon>
        <taxon>Ditrysia</taxon>
        <taxon>Noctuoidea</taxon>
        <taxon>Noctuidae</taxon>
        <taxon>Amphipyrinae</taxon>
        <taxon>Spodoptera</taxon>
    </lineage>
</organism>
<sequence length="148" mass="17648">MAMSYHIDKSKLYQKLFESFKKSHTGTKVQNVQKLVNEVWRNYKLQAKTDKELDIIVSKRIEEELQAATKNKSNLLHFFSKIDSGKWSQNTRQRLLPANLQKKHKKYRHFLTLKNRKKIKLKPAMNHKSNAKIMIMQINKEQNLLKKL</sequence>
<reference evidence="1" key="1">
    <citation type="submission" date="2020-08" db="EMBL/GenBank/DDBJ databases">
        <title>Spodoptera exigua strain:BAW_Kor-Di-RS1 Genome sequencing and assembly.</title>
        <authorList>
            <person name="Kim J."/>
            <person name="Nam H.Y."/>
            <person name="Kwon M."/>
            <person name="Choi J.H."/>
            <person name="Cho S.R."/>
            <person name="Kim G.-H."/>
        </authorList>
    </citation>
    <scope>NUCLEOTIDE SEQUENCE</scope>
    <source>
        <strain evidence="1">BAW_Kor-Di-RS1</strain>
        <tissue evidence="1">Whole-body</tissue>
    </source>
</reference>
<keyword evidence="2" id="KW-1185">Reference proteome</keyword>
<protein>
    <submittedName>
        <fullName evidence="1">Uncharacterized protein</fullName>
    </submittedName>
</protein>
<gene>
    <name evidence="1" type="ORF">HW555_007557</name>
</gene>
<accession>A0A835GE78</accession>
<dbReference type="EMBL" id="JACKWZ010000129">
    <property type="protein sequence ID" value="KAF9414628.1"/>
    <property type="molecule type" value="Genomic_DNA"/>
</dbReference>
<evidence type="ECO:0000313" key="2">
    <source>
        <dbReference type="Proteomes" id="UP000648187"/>
    </source>
</evidence>
<name>A0A835GE78_SPOEX</name>
<comment type="caution">
    <text evidence="1">The sequence shown here is derived from an EMBL/GenBank/DDBJ whole genome shotgun (WGS) entry which is preliminary data.</text>
</comment>
<evidence type="ECO:0000313" key="1">
    <source>
        <dbReference type="EMBL" id="KAF9414628.1"/>
    </source>
</evidence>
<dbReference type="AlphaFoldDB" id="A0A835GE78"/>
<proteinExistence type="predicted"/>